<dbReference type="Proteomes" id="UP000182130">
    <property type="component" value="Unassembled WGS sequence"/>
</dbReference>
<dbReference type="AlphaFoldDB" id="A0A1G8TQA9"/>
<dbReference type="OrthoDB" id="9802792at2"/>
<keyword evidence="4" id="KW-1185">Reference proteome</keyword>
<dbReference type="STRING" id="1045773.SAMN05216555_110162"/>
<dbReference type="Gene3D" id="2.30.29.80">
    <property type="match status" value="1"/>
</dbReference>
<reference evidence="4" key="1">
    <citation type="submission" date="2016-10" db="EMBL/GenBank/DDBJ databases">
        <authorList>
            <person name="Varghese N."/>
            <person name="Submissions S."/>
        </authorList>
    </citation>
    <scope>NUCLEOTIDE SEQUENCE [LARGE SCALE GENOMIC DNA]</scope>
    <source>
        <strain evidence="4">CGMCC 1.10783</strain>
    </source>
</reference>
<feature type="domain" description="DUF1508" evidence="2">
    <location>
        <begin position="12"/>
        <end position="50"/>
    </location>
</feature>
<dbReference type="InterPro" id="IPR010879">
    <property type="entry name" value="DUF1508"/>
</dbReference>
<evidence type="ECO:0000256" key="1">
    <source>
        <dbReference type="SAM" id="MobiDB-lite"/>
    </source>
</evidence>
<dbReference type="RefSeq" id="WP_074589769.1">
    <property type="nucleotide sequence ID" value="NZ_FNEI01000010.1"/>
</dbReference>
<dbReference type="InterPro" id="IPR036913">
    <property type="entry name" value="YegP-like_sf"/>
</dbReference>
<feature type="compositionally biased region" description="Polar residues" evidence="1">
    <location>
        <begin position="112"/>
        <end position="125"/>
    </location>
</feature>
<organism evidence="3 4">
    <name type="scientific">Arthrobacter cupressi</name>
    <dbReference type="NCBI Taxonomy" id="1045773"/>
    <lineage>
        <taxon>Bacteria</taxon>
        <taxon>Bacillati</taxon>
        <taxon>Actinomycetota</taxon>
        <taxon>Actinomycetes</taxon>
        <taxon>Micrococcales</taxon>
        <taxon>Micrococcaceae</taxon>
        <taxon>Arthrobacter</taxon>
    </lineage>
</organism>
<dbReference type="SUPFAM" id="SSF160113">
    <property type="entry name" value="YegP-like"/>
    <property type="match status" value="1"/>
</dbReference>
<name>A0A1G8TQA9_9MICC</name>
<protein>
    <submittedName>
        <fullName evidence="3">Uncharacterized conserved protein YegP, UPF0339 family</fullName>
    </submittedName>
</protein>
<evidence type="ECO:0000259" key="2">
    <source>
        <dbReference type="Pfam" id="PF07411"/>
    </source>
</evidence>
<dbReference type="EMBL" id="FNEI01000010">
    <property type="protein sequence ID" value="SDJ43105.1"/>
    <property type="molecule type" value="Genomic_DNA"/>
</dbReference>
<feature type="region of interest" description="Disordered" evidence="1">
    <location>
        <begin position="81"/>
        <end position="125"/>
    </location>
</feature>
<dbReference type="Pfam" id="PF07411">
    <property type="entry name" value="DUF1508"/>
    <property type="match status" value="1"/>
</dbReference>
<evidence type="ECO:0000313" key="3">
    <source>
        <dbReference type="EMBL" id="SDJ43105.1"/>
    </source>
</evidence>
<proteinExistence type="predicted"/>
<evidence type="ECO:0000313" key="4">
    <source>
        <dbReference type="Proteomes" id="UP000182130"/>
    </source>
</evidence>
<gene>
    <name evidence="3" type="ORF">SAMN05216555_110162</name>
</gene>
<sequence>MTGSFELFEDEYGYFRFRVTAPNGSVVALSTDFPDKRAAVAGIEAMREYAGMGLITDLCPGVPLDGRGADRFMNTRAIEAGSPACPEPAAQSSVHLPRTHHAPHVPVLPQLASASRRMTGSHSVR</sequence>
<accession>A0A1G8TQA9</accession>